<dbReference type="InterPro" id="IPR036249">
    <property type="entry name" value="Thioredoxin-like_sf"/>
</dbReference>
<comment type="caution">
    <text evidence="1">The sequence shown here is derived from an EMBL/GenBank/DDBJ whole genome shotgun (WGS) entry which is preliminary data.</text>
</comment>
<organism evidence="1 2">
    <name type="scientific">Planococcus halotolerans</name>
    <dbReference type="NCBI Taxonomy" id="2233542"/>
    <lineage>
        <taxon>Bacteria</taxon>
        <taxon>Bacillati</taxon>
        <taxon>Bacillota</taxon>
        <taxon>Bacilli</taxon>
        <taxon>Bacillales</taxon>
        <taxon>Caryophanaceae</taxon>
        <taxon>Planococcus</taxon>
    </lineage>
</organism>
<accession>A0A365KLW1</accession>
<dbReference type="NCBIfam" id="TIGR04019">
    <property type="entry name" value="B_thiol_YtxJ"/>
    <property type="match status" value="1"/>
</dbReference>
<dbReference type="Gene3D" id="3.40.30.10">
    <property type="entry name" value="Glutaredoxin"/>
    <property type="match status" value="1"/>
</dbReference>
<dbReference type="SUPFAM" id="SSF52833">
    <property type="entry name" value="Thioredoxin-like"/>
    <property type="match status" value="1"/>
</dbReference>
<protein>
    <submittedName>
        <fullName evidence="1">Bacillithiol system redox-active protein YtxJ</fullName>
    </submittedName>
</protein>
<keyword evidence="2" id="KW-1185">Reference proteome</keyword>
<sequence length="109" mass="12698">MKNLIRVQDLDSLKKAVEGTQSYWLFKHSSTCPVSAAAWNEYNEYCSLHPQQTFLFLVVQEDKELSQEIAEITQIKHESPQLMHFSNMQVDWHASHNDIKSKAMQEFIA</sequence>
<proteinExistence type="predicted"/>
<gene>
    <name evidence="1" type="primary">ytxJ</name>
    <name evidence="1" type="ORF">DP120_15835</name>
</gene>
<evidence type="ECO:0000313" key="1">
    <source>
        <dbReference type="EMBL" id="RAZ74052.1"/>
    </source>
</evidence>
<dbReference type="AlphaFoldDB" id="A0A365KLW1"/>
<evidence type="ECO:0000313" key="2">
    <source>
        <dbReference type="Proteomes" id="UP000251002"/>
    </source>
</evidence>
<dbReference type="Proteomes" id="UP000251002">
    <property type="component" value="Unassembled WGS sequence"/>
</dbReference>
<dbReference type="EMBL" id="QLZR01000008">
    <property type="protein sequence ID" value="RAZ74052.1"/>
    <property type="molecule type" value="Genomic_DNA"/>
</dbReference>
<name>A0A365KLW1_9BACL</name>
<dbReference type="InterPro" id="IPR022551">
    <property type="entry name" value="BrxC"/>
</dbReference>
<reference evidence="1 2" key="1">
    <citation type="submission" date="2018-06" db="EMBL/GenBank/DDBJ databases">
        <title>The draft genome sequences of strains SCU63 and S1.</title>
        <authorList>
            <person name="Gan L."/>
        </authorList>
    </citation>
    <scope>NUCLEOTIDE SEQUENCE [LARGE SCALE GENOMIC DNA]</scope>
    <source>
        <strain evidence="1 2">SCU63</strain>
    </source>
</reference>
<dbReference type="RefSeq" id="WP_112224618.1">
    <property type="nucleotide sequence ID" value="NZ_CP047673.1"/>
</dbReference>
<dbReference type="Pfam" id="PF11009">
    <property type="entry name" value="BrxC"/>
    <property type="match status" value="1"/>
</dbReference>